<proteinExistence type="predicted"/>
<dbReference type="InterPro" id="IPR050863">
    <property type="entry name" value="CenT-Element_Derived"/>
</dbReference>
<name>A0A3M7LVT2_9PLEO</name>
<evidence type="ECO:0000313" key="4">
    <source>
        <dbReference type="Proteomes" id="UP000265663"/>
    </source>
</evidence>
<feature type="region of interest" description="Disordered" evidence="1">
    <location>
        <begin position="368"/>
        <end position="459"/>
    </location>
</feature>
<feature type="compositionally biased region" description="Polar residues" evidence="1">
    <location>
        <begin position="413"/>
        <end position="430"/>
    </location>
</feature>
<sequence>MDEKGFLIGITSRSKRVFSKQLWERKEVREALQDGSREWITILACICADGTALEPAIIYEGKGALHSSWVDDVEAGKHQVFLATSPSGWTNNDLGLAWLEQVFDRSTKAKTRSSYRILILDGHGSHLTMDFISYCHANKILLMVFPPHSTHSLQPLDVGMFSPLSNAYSAELSHHLFRTQGLIPVKKGDFFQLFWAAWSTSFTQENILSSFRATGVAPPNANVVLQRFKTTTLEQDKGLQVRKHGDGDTWKQLRNLFDVVAKDIPKVEAKQLSSSLHSLQVQNELLHHENKGLRTALSTKHKHKKKSKPLDLQQRKEYHGGAVFWSPRKVREARARDAVKQREAEAEKLQKTEARELKAAATLYNKKRAEEAKAERQRTTEARKREREVKAQERAAARAQKQQEKEAATAQKLSQQANKGKRTASQSATSKPQKRRRVPPPPAKTTTRGRTIKVPQKFK</sequence>
<dbReference type="PANTHER" id="PTHR19303:SF74">
    <property type="entry name" value="POGO TRANSPOSABLE ELEMENT WITH KRAB DOMAIN"/>
    <property type="match status" value="1"/>
</dbReference>
<dbReference type="OrthoDB" id="3695345at2759"/>
<feature type="compositionally biased region" description="Basic and acidic residues" evidence="1">
    <location>
        <begin position="368"/>
        <end position="407"/>
    </location>
</feature>
<dbReference type="InterPro" id="IPR004875">
    <property type="entry name" value="DDE_SF_endonuclease_dom"/>
</dbReference>
<organism evidence="3 4">
    <name type="scientific">Pyrenophora seminiperda CCB06</name>
    <dbReference type="NCBI Taxonomy" id="1302712"/>
    <lineage>
        <taxon>Eukaryota</taxon>
        <taxon>Fungi</taxon>
        <taxon>Dikarya</taxon>
        <taxon>Ascomycota</taxon>
        <taxon>Pezizomycotina</taxon>
        <taxon>Dothideomycetes</taxon>
        <taxon>Pleosporomycetidae</taxon>
        <taxon>Pleosporales</taxon>
        <taxon>Pleosporineae</taxon>
        <taxon>Pleosporaceae</taxon>
        <taxon>Pyrenophora</taxon>
    </lineage>
</organism>
<accession>A0A3M7LVT2</accession>
<keyword evidence="4" id="KW-1185">Reference proteome</keyword>
<dbReference type="Pfam" id="PF03184">
    <property type="entry name" value="DDE_1"/>
    <property type="match status" value="1"/>
</dbReference>
<feature type="domain" description="DDE-1" evidence="2">
    <location>
        <begin position="37"/>
        <end position="211"/>
    </location>
</feature>
<protein>
    <submittedName>
        <fullName evidence="3">Pogo transposable</fullName>
    </submittedName>
</protein>
<dbReference type="PANTHER" id="PTHR19303">
    <property type="entry name" value="TRANSPOSON"/>
    <property type="match status" value="1"/>
</dbReference>
<evidence type="ECO:0000256" key="1">
    <source>
        <dbReference type="SAM" id="MobiDB-lite"/>
    </source>
</evidence>
<dbReference type="GO" id="GO:0003677">
    <property type="term" value="F:DNA binding"/>
    <property type="evidence" value="ECO:0007669"/>
    <property type="project" value="TreeGrafter"/>
</dbReference>
<gene>
    <name evidence="3" type="ORF">GMOD_00005479</name>
</gene>
<dbReference type="EMBL" id="KE747806">
    <property type="protein sequence ID" value="RMZ66343.1"/>
    <property type="molecule type" value="Genomic_DNA"/>
</dbReference>
<evidence type="ECO:0000259" key="2">
    <source>
        <dbReference type="Pfam" id="PF03184"/>
    </source>
</evidence>
<dbReference type="GO" id="GO:0005634">
    <property type="term" value="C:nucleus"/>
    <property type="evidence" value="ECO:0007669"/>
    <property type="project" value="TreeGrafter"/>
</dbReference>
<dbReference type="AlphaFoldDB" id="A0A3M7LVT2"/>
<evidence type="ECO:0000313" key="3">
    <source>
        <dbReference type="EMBL" id="RMZ66343.1"/>
    </source>
</evidence>
<reference evidence="3 4" key="1">
    <citation type="journal article" date="2014" name="PLoS ONE">
        <title>De novo Genome Assembly of the Fungal Plant Pathogen Pyrenophora semeniperda.</title>
        <authorList>
            <person name="Soliai M.M."/>
            <person name="Meyer S.E."/>
            <person name="Udall J.A."/>
            <person name="Elzinga D.E."/>
            <person name="Hermansen R.A."/>
            <person name="Bodily P.M."/>
            <person name="Hart A.A."/>
            <person name="Coleman C.E."/>
        </authorList>
    </citation>
    <scope>NUCLEOTIDE SEQUENCE [LARGE SCALE GENOMIC DNA]</scope>
    <source>
        <strain evidence="3 4">CCB06</strain>
        <tissue evidence="3">Mycelium</tissue>
    </source>
</reference>
<dbReference type="Proteomes" id="UP000265663">
    <property type="component" value="Unassembled WGS sequence"/>
</dbReference>